<protein>
    <recommendedName>
        <fullName evidence="3">F-box domain-containing protein</fullName>
    </recommendedName>
</protein>
<evidence type="ECO:0008006" key="3">
    <source>
        <dbReference type="Google" id="ProtNLM"/>
    </source>
</evidence>
<reference evidence="1 2" key="1">
    <citation type="journal article" date="2024" name="Nat. Commun.">
        <title>Phylogenomics reveals the evolutionary origins of lichenization in chlorophyte algae.</title>
        <authorList>
            <person name="Puginier C."/>
            <person name="Libourel C."/>
            <person name="Otte J."/>
            <person name="Skaloud P."/>
            <person name="Haon M."/>
            <person name="Grisel S."/>
            <person name="Petersen M."/>
            <person name="Berrin J.G."/>
            <person name="Delaux P.M."/>
            <person name="Dal Grande F."/>
            <person name="Keller J."/>
        </authorList>
    </citation>
    <scope>NUCLEOTIDE SEQUENCE [LARGE SCALE GENOMIC DNA]</scope>
    <source>
        <strain evidence="1 2">SAG 2523</strain>
    </source>
</reference>
<comment type="caution">
    <text evidence="1">The sequence shown here is derived from an EMBL/GenBank/DDBJ whole genome shotgun (WGS) entry which is preliminary data.</text>
</comment>
<gene>
    <name evidence="1" type="ORF">WJX84_011894</name>
</gene>
<evidence type="ECO:0000313" key="2">
    <source>
        <dbReference type="Proteomes" id="UP001485043"/>
    </source>
</evidence>
<name>A0AAW1T9S9_9CHLO</name>
<evidence type="ECO:0000313" key="1">
    <source>
        <dbReference type="EMBL" id="KAK9866562.1"/>
    </source>
</evidence>
<keyword evidence="2" id="KW-1185">Reference proteome</keyword>
<dbReference type="Proteomes" id="UP001485043">
    <property type="component" value="Unassembled WGS sequence"/>
</dbReference>
<dbReference type="EMBL" id="JALJOV010000152">
    <property type="protein sequence ID" value="KAK9866562.1"/>
    <property type="molecule type" value="Genomic_DNA"/>
</dbReference>
<proteinExistence type="predicted"/>
<accession>A0AAW1T9S9</accession>
<sequence>MSGHPLDHQSDLELAREELDQQLARLLASQQNFLKKLSQDQTSQAGPASLLPQPPSKRLRLAAAAIPIDEQPALGSHSTIQRAQHATADAIPGSVTVYLRGIVHSIKQGQQCGTLPLDEIVALEDARILEALREHVLPHLSTKGLATLRATSSSLRSLVDEGTDQLWHERAGELMPSSLVPSHAGSTSPRFESFQRSSCSEPAPVLASIIQESLRLQADTLRDICAGHSTAYFVASTRRLLRWHHQDWIRIPKGSLQQFHVKFGAPSWSAVTMHGCRYAAFQCRVRSDLHHHLVIMDTWTGAVVGISGLHSNRGDLQKVWWLADGCSIILYCLGNRTVYDHAAQSLLHFNVKTRQIQSVAFERNTALSPCPPALSPCKTFLAVHAGPASLVLLRADTLREEFRVNLLDQCSSNEDRRWCDINTISWSADSHHIAVCKKICEGRGEALVFDVPRGEVQEVSPNMDHTVSLPSTLQWSPVEPLLLVGSLRSASDRGLAFDVGRGRTHRNVLTGQTVPCWSPGGQCWTTEVLDQNGHDRALMVIVEREDMSIILEQPLHRWHQAHSELLPFEAPRWAQNGLACFIPANRSVLCLSTSGKIVSCISQLPSEISSIASISPCGQMLVSQDSHGFCGRRWHFCLLTSQLSEVDGRRLRSLDVANIAWHPCPPAGSIIYAAELEFGSLVLVDARRHRDINHWDLVGELNMSSEEYNYQLGKPWVRSALSWSPDGRQLAIAHPAFAAVLSFQEAACV</sequence>
<dbReference type="SUPFAM" id="SSF69322">
    <property type="entry name" value="Tricorn protease domain 2"/>
    <property type="match status" value="1"/>
</dbReference>
<dbReference type="AlphaFoldDB" id="A0AAW1T9S9"/>
<organism evidence="1 2">
    <name type="scientific">Apatococcus fuscideae</name>
    <dbReference type="NCBI Taxonomy" id="2026836"/>
    <lineage>
        <taxon>Eukaryota</taxon>
        <taxon>Viridiplantae</taxon>
        <taxon>Chlorophyta</taxon>
        <taxon>core chlorophytes</taxon>
        <taxon>Trebouxiophyceae</taxon>
        <taxon>Chlorellales</taxon>
        <taxon>Chlorellaceae</taxon>
        <taxon>Apatococcus</taxon>
    </lineage>
</organism>